<protein>
    <recommendedName>
        <fullName evidence="9">TRAP transporter small permease protein</fullName>
    </recommendedName>
</protein>
<dbReference type="AlphaFoldDB" id="A0A2N5XR21"/>
<evidence type="ECO:0000259" key="10">
    <source>
        <dbReference type="Pfam" id="PF04290"/>
    </source>
</evidence>
<feature type="domain" description="Tripartite ATP-independent periplasmic transporters DctQ component" evidence="10">
    <location>
        <begin position="35"/>
        <end position="160"/>
    </location>
</feature>
<evidence type="ECO:0000256" key="4">
    <source>
        <dbReference type="ARBA" id="ARBA00022519"/>
    </source>
</evidence>
<proteinExistence type="inferred from homology"/>
<dbReference type="EMBL" id="PKUQ01000022">
    <property type="protein sequence ID" value="PLW76900.1"/>
    <property type="molecule type" value="Genomic_DNA"/>
</dbReference>
<keyword evidence="7 9" id="KW-0472">Membrane</keyword>
<dbReference type="PANTHER" id="PTHR35011">
    <property type="entry name" value="2,3-DIKETO-L-GULONATE TRAP TRANSPORTER SMALL PERMEASE PROTEIN YIAM"/>
    <property type="match status" value="1"/>
</dbReference>
<comment type="function">
    <text evidence="9">Part of the tripartite ATP-independent periplasmic (TRAP) transport system.</text>
</comment>
<feature type="transmembrane region" description="Helical" evidence="9">
    <location>
        <begin position="95"/>
        <end position="116"/>
    </location>
</feature>
<accession>A0A2N5XR21</accession>
<keyword evidence="12" id="KW-1185">Reference proteome</keyword>
<evidence type="ECO:0000256" key="8">
    <source>
        <dbReference type="ARBA" id="ARBA00038436"/>
    </source>
</evidence>
<evidence type="ECO:0000256" key="5">
    <source>
        <dbReference type="ARBA" id="ARBA00022692"/>
    </source>
</evidence>
<evidence type="ECO:0000256" key="9">
    <source>
        <dbReference type="RuleBase" id="RU369079"/>
    </source>
</evidence>
<keyword evidence="2 9" id="KW-0813">Transport</keyword>
<comment type="subunit">
    <text evidence="9">The complex comprises the extracytoplasmic solute receptor protein and the two transmembrane proteins.</text>
</comment>
<dbReference type="InterPro" id="IPR055348">
    <property type="entry name" value="DctQ"/>
</dbReference>
<sequence length="168" mass="19671">MTGFLSQETLVAFGRLLKKAANTIGVLLFLTAFCGFIVQIFYRYVLNLPLLWTEEVTMIAFIWAVFWAAAFITPIREHVSFDVVYEMVSVKKRRIFSIISMVVLIIAFCMLVPHTLDYLEFLMRKKSAVLRLPMHWIYGCYFLFLCGFIIQAVHRVWKLLGKDWQDNI</sequence>
<evidence type="ECO:0000256" key="1">
    <source>
        <dbReference type="ARBA" id="ARBA00004429"/>
    </source>
</evidence>
<evidence type="ECO:0000256" key="3">
    <source>
        <dbReference type="ARBA" id="ARBA00022475"/>
    </source>
</evidence>
<name>A0A2N5XR21_9HYPH</name>
<feature type="transmembrane region" description="Helical" evidence="9">
    <location>
        <begin position="136"/>
        <end position="157"/>
    </location>
</feature>
<dbReference type="Pfam" id="PF04290">
    <property type="entry name" value="DctQ"/>
    <property type="match status" value="1"/>
</dbReference>
<comment type="subcellular location">
    <subcellularLocation>
        <location evidence="1 9">Cell inner membrane</location>
        <topology evidence="1 9">Multi-pass membrane protein</topology>
    </subcellularLocation>
</comment>
<keyword evidence="3" id="KW-1003">Cell membrane</keyword>
<comment type="caution">
    <text evidence="11">The sequence shown here is derived from an EMBL/GenBank/DDBJ whole genome shotgun (WGS) entry which is preliminary data.</text>
</comment>
<evidence type="ECO:0000256" key="6">
    <source>
        <dbReference type="ARBA" id="ARBA00022989"/>
    </source>
</evidence>
<dbReference type="GO" id="GO:0005886">
    <property type="term" value="C:plasma membrane"/>
    <property type="evidence" value="ECO:0007669"/>
    <property type="project" value="UniProtKB-SubCell"/>
</dbReference>
<comment type="similarity">
    <text evidence="8 9">Belongs to the TRAP transporter small permease family.</text>
</comment>
<dbReference type="OrthoDB" id="7843639at2"/>
<evidence type="ECO:0000313" key="11">
    <source>
        <dbReference type="EMBL" id="PLW76900.1"/>
    </source>
</evidence>
<evidence type="ECO:0000256" key="7">
    <source>
        <dbReference type="ARBA" id="ARBA00023136"/>
    </source>
</evidence>
<dbReference type="RefSeq" id="WP_101534189.1">
    <property type="nucleotide sequence ID" value="NZ_JBFHIU010000005.1"/>
</dbReference>
<dbReference type="GO" id="GO:0022857">
    <property type="term" value="F:transmembrane transporter activity"/>
    <property type="evidence" value="ECO:0007669"/>
    <property type="project" value="UniProtKB-UniRule"/>
</dbReference>
<keyword evidence="4 9" id="KW-0997">Cell inner membrane</keyword>
<dbReference type="InterPro" id="IPR007387">
    <property type="entry name" value="TRAP_DctQ"/>
</dbReference>
<dbReference type="PANTHER" id="PTHR35011:SF2">
    <property type="entry name" value="2,3-DIKETO-L-GULONATE TRAP TRANSPORTER SMALL PERMEASE PROTEIN YIAM"/>
    <property type="match status" value="1"/>
</dbReference>
<reference evidence="11 12" key="1">
    <citation type="submission" date="2018-01" db="EMBL/GenBank/DDBJ databases">
        <title>The draft genome sequence of Cohaesibacter sp. H1304.</title>
        <authorList>
            <person name="Wang N.-N."/>
            <person name="Du Z.-J."/>
        </authorList>
    </citation>
    <scope>NUCLEOTIDE SEQUENCE [LARGE SCALE GENOMIC DNA]</scope>
    <source>
        <strain evidence="11 12">H1304</strain>
    </source>
</reference>
<feature type="transmembrane region" description="Helical" evidence="9">
    <location>
        <begin position="21"/>
        <end position="44"/>
    </location>
</feature>
<gene>
    <name evidence="11" type="ORF">C0081_12660</name>
</gene>
<keyword evidence="6 9" id="KW-1133">Transmembrane helix</keyword>
<evidence type="ECO:0000313" key="12">
    <source>
        <dbReference type="Proteomes" id="UP000234881"/>
    </source>
</evidence>
<dbReference type="GO" id="GO:0015740">
    <property type="term" value="P:C4-dicarboxylate transport"/>
    <property type="evidence" value="ECO:0007669"/>
    <property type="project" value="TreeGrafter"/>
</dbReference>
<feature type="transmembrane region" description="Helical" evidence="9">
    <location>
        <begin position="56"/>
        <end position="75"/>
    </location>
</feature>
<dbReference type="Proteomes" id="UP000234881">
    <property type="component" value="Unassembled WGS sequence"/>
</dbReference>
<evidence type="ECO:0000256" key="2">
    <source>
        <dbReference type="ARBA" id="ARBA00022448"/>
    </source>
</evidence>
<keyword evidence="5 9" id="KW-0812">Transmembrane</keyword>
<organism evidence="11 12">
    <name type="scientific">Cohaesibacter celericrescens</name>
    <dbReference type="NCBI Taxonomy" id="2067669"/>
    <lineage>
        <taxon>Bacteria</taxon>
        <taxon>Pseudomonadati</taxon>
        <taxon>Pseudomonadota</taxon>
        <taxon>Alphaproteobacteria</taxon>
        <taxon>Hyphomicrobiales</taxon>
        <taxon>Cohaesibacteraceae</taxon>
    </lineage>
</organism>